<feature type="compositionally biased region" description="Polar residues" evidence="1">
    <location>
        <begin position="1"/>
        <end position="12"/>
    </location>
</feature>
<feature type="region of interest" description="Disordered" evidence="1">
    <location>
        <begin position="1"/>
        <end position="24"/>
    </location>
</feature>
<organism evidence="2 3">
    <name type="scientific">Scleroderma citrinum Foug A</name>
    <dbReference type="NCBI Taxonomy" id="1036808"/>
    <lineage>
        <taxon>Eukaryota</taxon>
        <taxon>Fungi</taxon>
        <taxon>Dikarya</taxon>
        <taxon>Basidiomycota</taxon>
        <taxon>Agaricomycotina</taxon>
        <taxon>Agaricomycetes</taxon>
        <taxon>Agaricomycetidae</taxon>
        <taxon>Boletales</taxon>
        <taxon>Sclerodermatineae</taxon>
        <taxon>Sclerodermataceae</taxon>
        <taxon>Scleroderma</taxon>
    </lineage>
</organism>
<sequence length="151" mass="16979">MGSTFSTPSAITSGHKHSSGLQSTSMKVKNSLEQMKLDLKSHLNEFSQSAQEQKLSSSMLKTEQYQIRMQYHMWEKEIAHLKTQTTNECAEAENIHCCTMESKQMDLEICKVDIEMLDKEKELLNLKLLLAEAQLTAPQLGEGSSHTSTVS</sequence>
<dbReference type="AlphaFoldDB" id="A0A0C3CP18"/>
<reference evidence="3" key="2">
    <citation type="submission" date="2015-01" db="EMBL/GenBank/DDBJ databases">
        <title>Evolutionary Origins and Diversification of the Mycorrhizal Mutualists.</title>
        <authorList>
            <consortium name="DOE Joint Genome Institute"/>
            <consortium name="Mycorrhizal Genomics Consortium"/>
            <person name="Kohler A."/>
            <person name="Kuo A."/>
            <person name="Nagy L.G."/>
            <person name="Floudas D."/>
            <person name="Copeland A."/>
            <person name="Barry K.W."/>
            <person name="Cichocki N."/>
            <person name="Veneault-Fourrey C."/>
            <person name="LaButti K."/>
            <person name="Lindquist E.A."/>
            <person name="Lipzen A."/>
            <person name="Lundell T."/>
            <person name="Morin E."/>
            <person name="Murat C."/>
            <person name="Riley R."/>
            <person name="Ohm R."/>
            <person name="Sun H."/>
            <person name="Tunlid A."/>
            <person name="Henrissat B."/>
            <person name="Grigoriev I.V."/>
            <person name="Hibbett D.S."/>
            <person name="Martin F."/>
        </authorList>
    </citation>
    <scope>NUCLEOTIDE SEQUENCE [LARGE SCALE GENOMIC DNA]</scope>
    <source>
        <strain evidence="3">Foug A</strain>
    </source>
</reference>
<name>A0A0C3CP18_9AGAM</name>
<evidence type="ECO:0000313" key="2">
    <source>
        <dbReference type="EMBL" id="KIM50355.1"/>
    </source>
</evidence>
<proteinExistence type="predicted"/>
<dbReference type="OrthoDB" id="2671591at2759"/>
<evidence type="ECO:0000313" key="3">
    <source>
        <dbReference type="Proteomes" id="UP000053989"/>
    </source>
</evidence>
<reference evidence="2 3" key="1">
    <citation type="submission" date="2014-04" db="EMBL/GenBank/DDBJ databases">
        <authorList>
            <consortium name="DOE Joint Genome Institute"/>
            <person name="Kuo A."/>
            <person name="Kohler A."/>
            <person name="Nagy L.G."/>
            <person name="Floudas D."/>
            <person name="Copeland A."/>
            <person name="Barry K.W."/>
            <person name="Cichocki N."/>
            <person name="Veneault-Fourrey C."/>
            <person name="LaButti K."/>
            <person name="Lindquist E.A."/>
            <person name="Lipzen A."/>
            <person name="Lundell T."/>
            <person name="Morin E."/>
            <person name="Murat C."/>
            <person name="Sun H."/>
            <person name="Tunlid A."/>
            <person name="Henrissat B."/>
            <person name="Grigoriev I.V."/>
            <person name="Hibbett D.S."/>
            <person name="Martin F."/>
            <person name="Nordberg H.P."/>
            <person name="Cantor M.N."/>
            <person name="Hua S.X."/>
        </authorList>
    </citation>
    <scope>NUCLEOTIDE SEQUENCE [LARGE SCALE GENOMIC DNA]</scope>
    <source>
        <strain evidence="2 3">Foug A</strain>
    </source>
</reference>
<dbReference type="InParanoid" id="A0A0C3CP18"/>
<dbReference type="HOGENOM" id="CLU_127231_2_0_1"/>
<protein>
    <submittedName>
        <fullName evidence="2">Uncharacterized protein</fullName>
    </submittedName>
</protein>
<dbReference type="Proteomes" id="UP000053989">
    <property type="component" value="Unassembled WGS sequence"/>
</dbReference>
<evidence type="ECO:0000256" key="1">
    <source>
        <dbReference type="SAM" id="MobiDB-lite"/>
    </source>
</evidence>
<accession>A0A0C3CP18</accession>
<keyword evidence="3" id="KW-1185">Reference proteome</keyword>
<gene>
    <name evidence="2" type="ORF">SCLCIDRAFT_34385</name>
</gene>
<dbReference type="EMBL" id="KN822489">
    <property type="protein sequence ID" value="KIM50355.1"/>
    <property type="molecule type" value="Genomic_DNA"/>
</dbReference>